<evidence type="ECO:0000313" key="3">
    <source>
        <dbReference type="EMBL" id="MFC5380169.1"/>
    </source>
</evidence>
<dbReference type="Gene3D" id="2.30.110.10">
    <property type="entry name" value="Electron Transport, Fmn-binding Protein, Chain A"/>
    <property type="match status" value="1"/>
</dbReference>
<feature type="domain" description="Pyridoxamine 5'-phosphate oxidase N-terminal" evidence="2">
    <location>
        <begin position="22"/>
        <end position="141"/>
    </location>
</feature>
<dbReference type="EMBL" id="JBHSLD010000006">
    <property type="protein sequence ID" value="MFC5380169.1"/>
    <property type="molecule type" value="Genomic_DNA"/>
</dbReference>
<dbReference type="InterPro" id="IPR052019">
    <property type="entry name" value="F420H2_bilvrd_red/Heme_oxyg"/>
</dbReference>
<name>A0ABW0GK33_9MICO</name>
<dbReference type="SUPFAM" id="SSF50475">
    <property type="entry name" value="FMN-binding split barrel"/>
    <property type="match status" value="1"/>
</dbReference>
<protein>
    <submittedName>
        <fullName evidence="3">Pyridoxamine 5'-phosphate oxidase family protein</fullName>
    </submittedName>
</protein>
<evidence type="ECO:0000256" key="1">
    <source>
        <dbReference type="ARBA" id="ARBA00023002"/>
    </source>
</evidence>
<dbReference type="InterPro" id="IPR011576">
    <property type="entry name" value="Pyridox_Oxase_N"/>
</dbReference>
<sequence length="154" mass="16978">MTTTTDDGLDLLNDPVAQQLLVSRQPARVAYTWHDGTPRVVPVWFHWDGTQIVVGTPPAAPKVRALQEHPSVSVTIDEADWPYKVLLVRGHAEVTVHDRVTEEYVAAAERYMGPEAAAQWVAGLGEAPMARIAITPEQVRVLDFVTRFPSALDS</sequence>
<accession>A0ABW0GK33</accession>
<dbReference type="RefSeq" id="WP_340267053.1">
    <property type="nucleotide sequence ID" value="NZ_JBBEOG010000001.1"/>
</dbReference>
<dbReference type="PANTHER" id="PTHR35176:SF6">
    <property type="entry name" value="HEME OXYGENASE HI_0854-RELATED"/>
    <property type="match status" value="1"/>
</dbReference>
<proteinExistence type="predicted"/>
<gene>
    <name evidence="3" type="ORF">ACFPJ6_05155</name>
</gene>
<keyword evidence="4" id="KW-1185">Reference proteome</keyword>
<evidence type="ECO:0000259" key="2">
    <source>
        <dbReference type="Pfam" id="PF01243"/>
    </source>
</evidence>
<dbReference type="PANTHER" id="PTHR35176">
    <property type="entry name" value="HEME OXYGENASE HI_0854-RELATED"/>
    <property type="match status" value="1"/>
</dbReference>
<keyword evidence="1" id="KW-0560">Oxidoreductase</keyword>
<organism evidence="3 4">
    <name type="scientific">Aquipuribacter nitratireducens</name>
    <dbReference type="NCBI Taxonomy" id="650104"/>
    <lineage>
        <taxon>Bacteria</taxon>
        <taxon>Bacillati</taxon>
        <taxon>Actinomycetota</taxon>
        <taxon>Actinomycetes</taxon>
        <taxon>Micrococcales</taxon>
        <taxon>Intrasporangiaceae</taxon>
        <taxon>Aquipuribacter</taxon>
    </lineage>
</organism>
<dbReference type="Pfam" id="PF01243">
    <property type="entry name" value="PNPOx_N"/>
    <property type="match status" value="1"/>
</dbReference>
<reference evidence="4" key="1">
    <citation type="journal article" date="2019" name="Int. J. Syst. Evol. Microbiol.">
        <title>The Global Catalogue of Microorganisms (GCM) 10K type strain sequencing project: providing services to taxonomists for standard genome sequencing and annotation.</title>
        <authorList>
            <consortium name="The Broad Institute Genomics Platform"/>
            <consortium name="The Broad Institute Genome Sequencing Center for Infectious Disease"/>
            <person name="Wu L."/>
            <person name="Ma J."/>
        </authorList>
    </citation>
    <scope>NUCLEOTIDE SEQUENCE [LARGE SCALE GENOMIC DNA]</scope>
    <source>
        <strain evidence="4">CCUG 43114</strain>
    </source>
</reference>
<dbReference type="Proteomes" id="UP001596122">
    <property type="component" value="Unassembled WGS sequence"/>
</dbReference>
<dbReference type="InterPro" id="IPR012349">
    <property type="entry name" value="Split_barrel_FMN-bd"/>
</dbReference>
<comment type="caution">
    <text evidence="3">The sequence shown here is derived from an EMBL/GenBank/DDBJ whole genome shotgun (WGS) entry which is preliminary data.</text>
</comment>
<evidence type="ECO:0000313" key="4">
    <source>
        <dbReference type="Proteomes" id="UP001596122"/>
    </source>
</evidence>